<dbReference type="PANTHER" id="PTHR46082">
    <property type="entry name" value="ATP/GTP-BINDING PROTEIN-RELATED"/>
    <property type="match status" value="1"/>
</dbReference>
<dbReference type="InterPro" id="IPR000845">
    <property type="entry name" value="Nucleoside_phosphorylase_d"/>
</dbReference>
<dbReference type="SUPFAM" id="SSF53167">
    <property type="entry name" value="Purine and uridine phosphorylases"/>
    <property type="match status" value="1"/>
</dbReference>
<dbReference type="InterPro" id="IPR035994">
    <property type="entry name" value="Nucleoside_phosphorylase_sf"/>
</dbReference>
<dbReference type="InterPro" id="IPR053137">
    <property type="entry name" value="NLR-like"/>
</dbReference>
<evidence type="ECO:0000256" key="1">
    <source>
        <dbReference type="SAM" id="MobiDB-lite"/>
    </source>
</evidence>
<gene>
    <name evidence="4" type="ORF">QQX98_009344</name>
</gene>
<feature type="domain" description="Nucleoside phosphorylase" evidence="2">
    <location>
        <begin position="377"/>
        <end position="495"/>
    </location>
</feature>
<reference evidence="4 5" key="1">
    <citation type="journal article" date="2025" name="Microbiol. Resour. Announc.">
        <title>Draft genome sequences for Neonectria magnoliae and Neonectria punicea, canker pathogens of Liriodendron tulipifera and Acer saccharum in West Virginia.</title>
        <authorList>
            <person name="Petronek H.M."/>
            <person name="Kasson M.T."/>
            <person name="Metheny A.M."/>
            <person name="Stauder C.M."/>
            <person name="Lovett B."/>
            <person name="Lynch S.C."/>
            <person name="Garnas J.R."/>
            <person name="Kasson L.R."/>
            <person name="Stajich J.E."/>
        </authorList>
    </citation>
    <scope>NUCLEOTIDE SEQUENCE [LARGE SCALE GENOMIC DNA]</scope>
    <source>
        <strain evidence="4 5">NRRL 64653</strain>
    </source>
</reference>
<accession>A0ABR1GSK2</accession>
<dbReference type="Pfam" id="PF24476">
    <property type="entry name" value="DUF7580"/>
    <property type="match status" value="1"/>
</dbReference>
<keyword evidence="5" id="KW-1185">Reference proteome</keyword>
<evidence type="ECO:0000259" key="3">
    <source>
        <dbReference type="Pfam" id="PF24476"/>
    </source>
</evidence>
<dbReference type="Pfam" id="PF01048">
    <property type="entry name" value="PNP_UDP_1"/>
    <property type="match status" value="1"/>
</dbReference>
<comment type="caution">
    <text evidence="4">The sequence shown here is derived from an EMBL/GenBank/DDBJ whole genome shotgun (WGS) entry which is preliminary data.</text>
</comment>
<proteinExistence type="predicted"/>
<evidence type="ECO:0000313" key="5">
    <source>
        <dbReference type="Proteomes" id="UP001498476"/>
    </source>
</evidence>
<evidence type="ECO:0000259" key="2">
    <source>
        <dbReference type="Pfam" id="PF01048"/>
    </source>
</evidence>
<organism evidence="4 5">
    <name type="scientific">Neonectria punicea</name>
    <dbReference type="NCBI Taxonomy" id="979145"/>
    <lineage>
        <taxon>Eukaryota</taxon>
        <taxon>Fungi</taxon>
        <taxon>Dikarya</taxon>
        <taxon>Ascomycota</taxon>
        <taxon>Pezizomycotina</taxon>
        <taxon>Sordariomycetes</taxon>
        <taxon>Hypocreomycetidae</taxon>
        <taxon>Hypocreales</taxon>
        <taxon>Nectriaceae</taxon>
        <taxon>Neonectria</taxon>
    </lineage>
</organism>
<evidence type="ECO:0000313" key="4">
    <source>
        <dbReference type="EMBL" id="KAK7408477.1"/>
    </source>
</evidence>
<dbReference type="PANTHER" id="PTHR46082:SF6">
    <property type="entry name" value="AAA+ ATPASE DOMAIN-CONTAINING PROTEIN-RELATED"/>
    <property type="match status" value="1"/>
</dbReference>
<name>A0ABR1GSK2_9HYPO</name>
<dbReference type="Gene3D" id="3.40.50.1580">
    <property type="entry name" value="Nucleoside phosphorylase domain"/>
    <property type="match status" value="1"/>
</dbReference>
<sequence>MALRSSGRRATFESDDDQTDQPSCQSNITSRERIDGFCQIFQNDDGCRISLKLEDGVLFRLGVEMLKHRASPGVGLCLADVLAQYSLKVKEKLALSHAIALAFWEFYDSQLMLRVWNSHNIWFMPEPNLRDNSEGLPLRAYISFHPEITECDLEASEFIHQNSLIHRCPRIQALAILLIEIGLGKPFQCRSFNHPTRQLNYRYAVALECLEELKAANWENFSHKHFFTDAVEACLKVDGLIGKEASSENCDSHTNRRGQLHQRVVSRLEWLNRSFREPNQKMIYLTAKQLLQDSLRVNGYLPSPPEETSNSPPITFPIGKPENEISAIEKEVSLVDEEVLPVISPVDKQPPPISKQSPPPTDNQIPAPADRRAFEVAIICALIIEGNAIEALFDHHWDGDGPGYGKAAGDTNAYSTGTIGRHNVVLAHMPGIGKGNAAAVAANCRGSFPNIKLAIVVGICGAVPFPHDRKEEIILGDVIVSDGIIQYDLGRKFPDRFARKDTLLDSLGRPNAEIRALLTKLKGIYSRNAMQNKIVHYLKELQTESELKAEYPGAQDDRLFEATHSHFGHGSKCNQGACQGRLVSRHRLLKGLTQPKVHFGLMASGDTVMKSAQERDLIARQEGVLGFEMEGAGCGMRFLAW</sequence>
<feature type="domain" description="DUF7580" evidence="3">
    <location>
        <begin position="86"/>
        <end position="269"/>
    </location>
</feature>
<dbReference type="InterPro" id="IPR056002">
    <property type="entry name" value="DUF7580"/>
</dbReference>
<protein>
    <recommendedName>
        <fullName evidence="6">Nucleoside phosphorylase domain-containing protein</fullName>
    </recommendedName>
</protein>
<feature type="compositionally biased region" description="Pro residues" evidence="1">
    <location>
        <begin position="348"/>
        <end position="361"/>
    </location>
</feature>
<dbReference type="EMBL" id="JAZAVJ010000185">
    <property type="protein sequence ID" value="KAK7408477.1"/>
    <property type="molecule type" value="Genomic_DNA"/>
</dbReference>
<feature type="region of interest" description="Disordered" evidence="1">
    <location>
        <begin position="343"/>
        <end position="366"/>
    </location>
</feature>
<evidence type="ECO:0008006" key="6">
    <source>
        <dbReference type="Google" id="ProtNLM"/>
    </source>
</evidence>
<feature type="region of interest" description="Disordered" evidence="1">
    <location>
        <begin position="299"/>
        <end position="320"/>
    </location>
</feature>
<feature type="region of interest" description="Disordered" evidence="1">
    <location>
        <begin position="1"/>
        <end position="25"/>
    </location>
</feature>
<dbReference type="Proteomes" id="UP001498476">
    <property type="component" value="Unassembled WGS sequence"/>
</dbReference>